<comment type="similarity">
    <text evidence="1">Belongs to the CutA family.</text>
</comment>
<gene>
    <name evidence="2" type="ORF">ASZ90_008135</name>
</gene>
<dbReference type="EMBL" id="LNQE01000987">
    <property type="protein sequence ID" value="KUG22095.1"/>
    <property type="molecule type" value="Genomic_DNA"/>
</dbReference>
<name>A0A0W8FMG8_9ZZZZ</name>
<dbReference type="GO" id="GO:0010038">
    <property type="term" value="P:response to metal ion"/>
    <property type="evidence" value="ECO:0007669"/>
    <property type="project" value="InterPro"/>
</dbReference>
<proteinExistence type="inferred from homology"/>
<reference evidence="2" key="1">
    <citation type="journal article" date="2015" name="Proc. Natl. Acad. Sci. U.S.A.">
        <title>Networks of energetic and metabolic interactions define dynamics in microbial communities.</title>
        <authorList>
            <person name="Embree M."/>
            <person name="Liu J.K."/>
            <person name="Al-Bassam M.M."/>
            <person name="Zengler K."/>
        </authorList>
    </citation>
    <scope>NUCLEOTIDE SEQUENCE</scope>
</reference>
<dbReference type="AlphaFoldDB" id="A0A0W8FMG8"/>
<dbReference type="InterPro" id="IPR011322">
    <property type="entry name" value="N-reg_PII-like_a/b"/>
</dbReference>
<evidence type="ECO:0000256" key="1">
    <source>
        <dbReference type="ARBA" id="ARBA00010169"/>
    </source>
</evidence>
<comment type="caution">
    <text evidence="2">The sequence shown here is derived from an EMBL/GenBank/DDBJ whole genome shotgun (WGS) entry which is preliminary data.</text>
</comment>
<dbReference type="PANTHER" id="PTHR23419:SF8">
    <property type="entry name" value="FI09726P"/>
    <property type="match status" value="1"/>
</dbReference>
<evidence type="ECO:0000313" key="2">
    <source>
        <dbReference type="EMBL" id="KUG22095.1"/>
    </source>
</evidence>
<dbReference type="PANTHER" id="PTHR23419">
    <property type="entry name" value="DIVALENT CATION TOLERANCE CUTA-RELATED"/>
    <property type="match status" value="1"/>
</dbReference>
<dbReference type="SUPFAM" id="SSF54913">
    <property type="entry name" value="GlnB-like"/>
    <property type="match status" value="1"/>
</dbReference>
<dbReference type="InterPro" id="IPR015867">
    <property type="entry name" value="N-reg_PII/ATP_PRibTrfase_C"/>
</dbReference>
<dbReference type="GO" id="GO:0005507">
    <property type="term" value="F:copper ion binding"/>
    <property type="evidence" value="ECO:0007669"/>
    <property type="project" value="TreeGrafter"/>
</dbReference>
<accession>A0A0W8FMG8</accession>
<dbReference type="Pfam" id="PF03091">
    <property type="entry name" value="CutA1"/>
    <property type="match status" value="1"/>
</dbReference>
<organism evidence="2">
    <name type="scientific">hydrocarbon metagenome</name>
    <dbReference type="NCBI Taxonomy" id="938273"/>
    <lineage>
        <taxon>unclassified sequences</taxon>
        <taxon>metagenomes</taxon>
        <taxon>ecological metagenomes</taxon>
    </lineage>
</organism>
<sequence>MKSYIQISTTTETKEQAQKIAQYLVEQKLAACVQVTGPIESIYRWKGKIEKATEWLCLIKTREDLFDKVETAIKILHLYETPEIVAVPIINGSKEYLNWLDDELS</sequence>
<dbReference type="Gene3D" id="3.30.70.120">
    <property type="match status" value="1"/>
</dbReference>
<dbReference type="InterPro" id="IPR004323">
    <property type="entry name" value="Ion_tolerance_CutA"/>
</dbReference>
<protein>
    <submittedName>
        <fullName evidence="2">Periplasmic divalent cation tolerance protein cuta</fullName>
    </submittedName>
</protein>